<evidence type="ECO:0000256" key="6">
    <source>
        <dbReference type="ARBA" id="ARBA00022989"/>
    </source>
</evidence>
<dbReference type="InterPro" id="IPR051475">
    <property type="entry name" value="Diverse_Ion_Transporter"/>
</dbReference>
<comment type="similarity">
    <text evidence="2">Belongs to the CitM (TC 2.A.11) transporter family.</text>
</comment>
<dbReference type="GO" id="GO:0005886">
    <property type="term" value="C:plasma membrane"/>
    <property type="evidence" value="ECO:0007669"/>
    <property type="project" value="UniProtKB-SubCell"/>
</dbReference>
<organism evidence="10 11">
    <name type="scientific">Candidatus Nitrospira kreftii</name>
    <dbReference type="NCBI Taxonomy" id="2652173"/>
    <lineage>
        <taxon>Bacteria</taxon>
        <taxon>Pseudomonadati</taxon>
        <taxon>Nitrospirota</taxon>
        <taxon>Nitrospiria</taxon>
        <taxon>Nitrospirales</taxon>
        <taxon>Nitrospiraceae</taxon>
        <taxon>Nitrospira</taxon>
    </lineage>
</organism>
<comment type="subcellular location">
    <subcellularLocation>
        <location evidence="1">Cell membrane</location>
        <topology evidence="1">Multi-pass membrane protein</topology>
    </subcellularLocation>
</comment>
<evidence type="ECO:0000256" key="3">
    <source>
        <dbReference type="ARBA" id="ARBA00022448"/>
    </source>
</evidence>
<evidence type="ECO:0000256" key="8">
    <source>
        <dbReference type="SAM" id="Phobius"/>
    </source>
</evidence>
<evidence type="ECO:0000256" key="2">
    <source>
        <dbReference type="ARBA" id="ARBA00009843"/>
    </source>
</evidence>
<evidence type="ECO:0000256" key="4">
    <source>
        <dbReference type="ARBA" id="ARBA00022475"/>
    </source>
</evidence>
<proteinExistence type="inferred from homology"/>
<evidence type="ECO:0000313" key="10">
    <source>
        <dbReference type="EMBL" id="QPD03564.1"/>
    </source>
</evidence>
<dbReference type="PANTHER" id="PTHR43568:SF1">
    <property type="entry name" value="P PROTEIN"/>
    <property type="match status" value="1"/>
</dbReference>
<dbReference type="AlphaFoldDB" id="A0A7S8FD38"/>
<keyword evidence="6 8" id="KW-1133">Transmembrane helix</keyword>
<keyword evidence="4" id="KW-1003">Cell membrane</keyword>
<evidence type="ECO:0000256" key="5">
    <source>
        <dbReference type="ARBA" id="ARBA00022692"/>
    </source>
</evidence>
<feature type="transmembrane region" description="Helical" evidence="8">
    <location>
        <begin position="380"/>
        <end position="404"/>
    </location>
</feature>
<dbReference type="KEGG" id="nkf:Nkreftii_001338"/>
<name>A0A7S8FD38_9BACT</name>
<feature type="transmembrane region" description="Helical" evidence="8">
    <location>
        <begin position="26"/>
        <end position="43"/>
    </location>
</feature>
<dbReference type="GO" id="GO:0015105">
    <property type="term" value="F:arsenite transmembrane transporter activity"/>
    <property type="evidence" value="ECO:0007669"/>
    <property type="project" value="InterPro"/>
</dbReference>
<dbReference type="InterPro" id="IPR000802">
    <property type="entry name" value="Arsenical_pump_ArsB"/>
</dbReference>
<keyword evidence="3" id="KW-0813">Transport</keyword>
<protein>
    <recommendedName>
        <fullName evidence="9">Citrate transporter-like domain-containing protein</fullName>
    </recommendedName>
</protein>
<dbReference type="CDD" id="cd01116">
    <property type="entry name" value="P_permease"/>
    <property type="match status" value="1"/>
</dbReference>
<sequence>MSTASLALLIFGVCYLVIMTERIHKTIVALSGAALMIAFGVVSQDEAFYSHDFGVDYNVVFLLIGMMVIVNIIRETGLFEVLAIWAAKRAKAKPFRLMVLLAILTAVLSAMLDNVTTVLLMAPVTLSISKRLELNPISFLLCEALSSNIGGTATLVGDPPNIMIASKAELGYLEFLSVLGPIAVLIMAVFLGVMWVLFGRKMSVAPHLREAVMTLNPRDAIRDHGLLRRCLWALGGVNLGFAFHSFVHLEPATVALLGASAFMLLGHARGRSNETEEMKYLADVEWKTIFFFIGLFILVGGLVKIGAIRYLAERLVNITEGNMAGATLAVLVGSAVLSAFVDNIPYVAAMNPLIVDLARSLHPDVADYTALVHQPDIIPLWWALALGACLGGNGTIIGASANVVIVDIARQSGYHISFWQFFRLGFPVMIGSVAISAVYLWLLFLR</sequence>
<evidence type="ECO:0000256" key="7">
    <source>
        <dbReference type="ARBA" id="ARBA00023136"/>
    </source>
</evidence>
<evidence type="ECO:0000259" key="9">
    <source>
        <dbReference type="Pfam" id="PF03600"/>
    </source>
</evidence>
<feature type="transmembrane region" description="Helical" evidence="8">
    <location>
        <begin position="226"/>
        <end position="246"/>
    </location>
</feature>
<gene>
    <name evidence="10" type="ORF">Nkreftii_001338</name>
</gene>
<feature type="domain" description="Citrate transporter-like" evidence="9">
    <location>
        <begin position="15"/>
        <end position="387"/>
    </location>
</feature>
<keyword evidence="7 8" id="KW-0472">Membrane</keyword>
<dbReference type="EMBL" id="CP047423">
    <property type="protein sequence ID" value="QPD03564.1"/>
    <property type="molecule type" value="Genomic_DNA"/>
</dbReference>
<feature type="transmembrane region" description="Helical" evidence="8">
    <location>
        <begin position="97"/>
        <end position="122"/>
    </location>
</feature>
<feature type="transmembrane region" description="Helical" evidence="8">
    <location>
        <begin position="323"/>
        <end position="341"/>
    </location>
</feature>
<dbReference type="PRINTS" id="PR00758">
    <property type="entry name" value="ARSENICPUMP"/>
</dbReference>
<dbReference type="PANTHER" id="PTHR43568">
    <property type="entry name" value="P PROTEIN"/>
    <property type="match status" value="1"/>
</dbReference>
<feature type="transmembrane region" description="Helical" evidence="8">
    <location>
        <begin position="424"/>
        <end position="445"/>
    </location>
</feature>
<evidence type="ECO:0000256" key="1">
    <source>
        <dbReference type="ARBA" id="ARBA00004651"/>
    </source>
</evidence>
<reference evidence="10 11" key="1">
    <citation type="journal article" date="2020" name="ISME J.">
        <title>Enrichment and physiological characterization of a novel comammox Nitrospira indicates ammonium inhibition of complete nitrification.</title>
        <authorList>
            <person name="Sakoula D."/>
            <person name="Koch H."/>
            <person name="Frank J."/>
            <person name="Jetten M.S.M."/>
            <person name="van Kessel M.A.H.J."/>
            <person name="Lucker S."/>
        </authorList>
    </citation>
    <scope>NUCLEOTIDE SEQUENCE [LARGE SCALE GENOMIC DNA]</scope>
    <source>
        <strain evidence="10">Comreactor17</strain>
    </source>
</reference>
<feature type="transmembrane region" description="Helical" evidence="8">
    <location>
        <begin position="289"/>
        <end position="311"/>
    </location>
</feature>
<evidence type="ECO:0000313" key="11">
    <source>
        <dbReference type="Proteomes" id="UP000593737"/>
    </source>
</evidence>
<dbReference type="Proteomes" id="UP000593737">
    <property type="component" value="Chromosome"/>
</dbReference>
<accession>A0A7S8FD38</accession>
<feature type="transmembrane region" description="Helical" evidence="8">
    <location>
        <begin position="175"/>
        <end position="198"/>
    </location>
</feature>
<dbReference type="Pfam" id="PF03600">
    <property type="entry name" value="CitMHS"/>
    <property type="match status" value="1"/>
</dbReference>
<keyword evidence="5 8" id="KW-0812">Transmembrane</keyword>
<dbReference type="InterPro" id="IPR004680">
    <property type="entry name" value="Cit_transptr-like_dom"/>
</dbReference>